<name>A0ACC0UYY5_9HYPO</name>
<proteinExistence type="predicted"/>
<protein>
    <submittedName>
        <fullName evidence="1">Uncharacterized protein</fullName>
    </submittedName>
</protein>
<evidence type="ECO:0000313" key="1">
    <source>
        <dbReference type="EMBL" id="KAI9899354.1"/>
    </source>
</evidence>
<keyword evidence="2" id="KW-1185">Reference proteome</keyword>
<evidence type="ECO:0000313" key="2">
    <source>
        <dbReference type="Proteomes" id="UP001163324"/>
    </source>
</evidence>
<accession>A0ACC0UYY5</accession>
<dbReference type="EMBL" id="CM047944">
    <property type="protein sequence ID" value="KAI9899354.1"/>
    <property type="molecule type" value="Genomic_DNA"/>
</dbReference>
<gene>
    <name evidence="1" type="ORF">N3K66_005815</name>
</gene>
<reference evidence="1" key="1">
    <citation type="submission" date="2022-10" db="EMBL/GenBank/DDBJ databases">
        <title>Complete Genome of Trichothecium roseum strain YXFP-22015, a Plant Pathogen Isolated from Citrus.</title>
        <authorList>
            <person name="Wang Y."/>
            <person name="Zhu L."/>
        </authorList>
    </citation>
    <scope>NUCLEOTIDE SEQUENCE</scope>
    <source>
        <strain evidence="1">YXFP-22015</strain>
    </source>
</reference>
<dbReference type="Proteomes" id="UP001163324">
    <property type="component" value="Chromosome 5"/>
</dbReference>
<comment type="caution">
    <text evidence="1">The sequence shown here is derived from an EMBL/GenBank/DDBJ whole genome shotgun (WGS) entry which is preliminary data.</text>
</comment>
<sequence length="213" mass="24193">MALPPKFAAHKLVFAEPPSSLAPTHHTLEIYLDYCCPFSAKMFRTLTDAVAPLVRSTPRWQSSLALVFRQQVQPWHPSSTLMHEAALAVLELRPELFWAFSSELFKAQKGFFDASVVNETRNDTYRRLADVAHKVGVDKDEVYELLRIDEDVSDESKLNVGNRVTNNLKLVTRMNRLSGVHVTPTVVFNGVVHDISSSWGEDQWKEWLTNNVV</sequence>
<organism evidence="1 2">
    <name type="scientific">Trichothecium roseum</name>
    <dbReference type="NCBI Taxonomy" id="47278"/>
    <lineage>
        <taxon>Eukaryota</taxon>
        <taxon>Fungi</taxon>
        <taxon>Dikarya</taxon>
        <taxon>Ascomycota</taxon>
        <taxon>Pezizomycotina</taxon>
        <taxon>Sordariomycetes</taxon>
        <taxon>Hypocreomycetidae</taxon>
        <taxon>Hypocreales</taxon>
        <taxon>Hypocreales incertae sedis</taxon>
        <taxon>Trichothecium</taxon>
    </lineage>
</organism>